<keyword evidence="1 2" id="KW-0812">Transmembrane</keyword>
<dbReference type="InParanoid" id="W7X6H7"/>
<dbReference type="KEGG" id="tet:TTHERM_000148713"/>
<reference evidence="3" key="1">
    <citation type="journal article" date="2006" name="PLoS Biol.">
        <title>Macronuclear genome sequence of the ciliate Tetrahymena thermophila, a model eukaryote.</title>
        <authorList>
            <person name="Eisen J.A."/>
            <person name="Coyne R.S."/>
            <person name="Wu M."/>
            <person name="Wu D."/>
            <person name="Thiagarajan M."/>
            <person name="Wortman J.R."/>
            <person name="Badger J.H."/>
            <person name="Ren Q."/>
            <person name="Amedeo P."/>
            <person name="Jones K.M."/>
            <person name="Tallon L.J."/>
            <person name="Delcher A.L."/>
            <person name="Salzberg S.L."/>
            <person name="Silva J.C."/>
            <person name="Haas B.J."/>
            <person name="Majoros W.H."/>
            <person name="Farzad M."/>
            <person name="Carlton J.M."/>
            <person name="Smith R.K. Jr."/>
            <person name="Garg J."/>
            <person name="Pearlman R.E."/>
            <person name="Karrer K.M."/>
            <person name="Sun L."/>
            <person name="Manning G."/>
            <person name="Elde N.C."/>
            <person name="Turkewitz A.P."/>
            <person name="Asai D.J."/>
            <person name="Wilkes D.E."/>
            <person name="Wang Y."/>
            <person name="Cai H."/>
            <person name="Collins K."/>
            <person name="Stewart B.A."/>
            <person name="Lee S.R."/>
            <person name="Wilamowska K."/>
            <person name="Weinberg Z."/>
            <person name="Ruzzo W.L."/>
            <person name="Wloga D."/>
            <person name="Gaertig J."/>
            <person name="Frankel J."/>
            <person name="Tsao C.-C."/>
            <person name="Gorovsky M.A."/>
            <person name="Keeling P.J."/>
            <person name="Waller R.F."/>
            <person name="Patron N.J."/>
            <person name="Cherry J.M."/>
            <person name="Stover N.A."/>
            <person name="Krieger C.J."/>
            <person name="del Toro C."/>
            <person name="Ryder H.F."/>
            <person name="Williamson S.C."/>
            <person name="Barbeau R.A."/>
            <person name="Hamilton E.P."/>
            <person name="Orias E."/>
        </authorList>
    </citation>
    <scope>NUCLEOTIDE SEQUENCE [LARGE SCALE GENOMIC DNA]</scope>
    <source>
        <strain evidence="3">SB210</strain>
    </source>
</reference>
<keyword evidence="1" id="KW-0472">Membrane</keyword>
<dbReference type="Proteomes" id="UP000009168">
    <property type="component" value="Unassembled WGS sequence"/>
</dbReference>
<keyword evidence="1" id="KW-1133">Transmembrane helix</keyword>
<protein>
    <submittedName>
        <fullName evidence="2">Transmembrane protein, putative</fullName>
    </submittedName>
</protein>
<organism evidence="2 3">
    <name type="scientific">Tetrahymena thermophila (strain SB210)</name>
    <dbReference type="NCBI Taxonomy" id="312017"/>
    <lineage>
        <taxon>Eukaryota</taxon>
        <taxon>Sar</taxon>
        <taxon>Alveolata</taxon>
        <taxon>Ciliophora</taxon>
        <taxon>Intramacronucleata</taxon>
        <taxon>Oligohymenophorea</taxon>
        <taxon>Hymenostomatida</taxon>
        <taxon>Tetrahymenina</taxon>
        <taxon>Tetrahymenidae</taxon>
        <taxon>Tetrahymena</taxon>
    </lineage>
</organism>
<evidence type="ECO:0000313" key="3">
    <source>
        <dbReference type="Proteomes" id="UP000009168"/>
    </source>
</evidence>
<dbReference type="EMBL" id="GG662603">
    <property type="protein sequence ID" value="EWS73017.1"/>
    <property type="molecule type" value="Genomic_DNA"/>
</dbReference>
<dbReference type="AlphaFoldDB" id="W7X6H7"/>
<gene>
    <name evidence="2" type="ORF">TTHERM_000148713</name>
</gene>
<sequence length="180" mass="21180">MLDRLEIQNAISIILSNHTKSMQIFCDGINIPFHLSHRISRQILSSIKLSYFIIQKYKKSLKTKSLNLRQVIFSQVTLNLVLSSLKRERLRKSIKMEALLMFFKLVVNNVVIVMMFVSKNIINLLMKVELNFLISKNMTANHNFYKEKNKKDSNKEFINNFKDKKNMLINPKQADNIIFI</sequence>
<feature type="transmembrane region" description="Helical" evidence="1">
    <location>
        <begin position="98"/>
        <end position="117"/>
    </location>
</feature>
<name>W7X6H7_TETTS</name>
<evidence type="ECO:0000313" key="2">
    <source>
        <dbReference type="EMBL" id="EWS73017.1"/>
    </source>
</evidence>
<accession>W7X6H7</accession>
<proteinExistence type="predicted"/>
<dbReference type="GeneID" id="24437534"/>
<dbReference type="RefSeq" id="XP_012654414.1">
    <property type="nucleotide sequence ID" value="XM_012798960.1"/>
</dbReference>
<evidence type="ECO:0000256" key="1">
    <source>
        <dbReference type="SAM" id="Phobius"/>
    </source>
</evidence>
<keyword evidence="3" id="KW-1185">Reference proteome</keyword>